<evidence type="ECO:0000256" key="2">
    <source>
        <dbReference type="ARBA" id="ARBA00022857"/>
    </source>
</evidence>
<evidence type="ECO:0000313" key="5">
    <source>
        <dbReference type="Proteomes" id="UP001432062"/>
    </source>
</evidence>
<protein>
    <submittedName>
        <fullName evidence="4">SDR family oxidoreductase</fullName>
    </submittedName>
</protein>
<sequence length="239" mass="25146">MSNTTTALVTGANKGIGRETVRRLAELGWQVFLGARDAERGKAAAFDLAEQGLQVEFVQLDVTSVESIAAAAETIAGRTPHLDVLINNAGIGGTRATPADTVAADFRNVFETNVFGPVQVTHAFLPLLRAATNPRIVMVSSGIGSIAITSDPSRIESQILGLVYPSSKTALNMITTQYSRELPQMRVNAADPGYTATDLNGNSGHQTVTEGTDAIVHLATIGADGPTGGFFNRVGRVPW</sequence>
<dbReference type="PANTHER" id="PTHR43490">
    <property type="entry name" value="(+)-NEOMENTHOL DEHYDROGENASE"/>
    <property type="match status" value="1"/>
</dbReference>
<dbReference type="PANTHER" id="PTHR43490:SF99">
    <property type="entry name" value="SHORT-CHAIN DEHYDROGENASE_REDUCTASE"/>
    <property type="match status" value="1"/>
</dbReference>
<dbReference type="PROSITE" id="PS00061">
    <property type="entry name" value="ADH_SHORT"/>
    <property type="match status" value="1"/>
</dbReference>
<dbReference type="PRINTS" id="PR00081">
    <property type="entry name" value="GDHRDH"/>
</dbReference>
<dbReference type="Proteomes" id="UP001432062">
    <property type="component" value="Chromosome"/>
</dbReference>
<keyword evidence="5" id="KW-1185">Reference proteome</keyword>
<organism evidence="4 5">
    <name type="scientific">Nocardia vinacea</name>
    <dbReference type="NCBI Taxonomy" id="96468"/>
    <lineage>
        <taxon>Bacteria</taxon>
        <taxon>Bacillati</taxon>
        <taxon>Actinomycetota</taxon>
        <taxon>Actinomycetes</taxon>
        <taxon>Mycobacteriales</taxon>
        <taxon>Nocardiaceae</taxon>
        <taxon>Nocardia</taxon>
    </lineage>
</organism>
<dbReference type="Gene3D" id="3.40.50.720">
    <property type="entry name" value="NAD(P)-binding Rossmann-like Domain"/>
    <property type="match status" value="1"/>
</dbReference>
<comment type="similarity">
    <text evidence="1">Belongs to the short-chain dehydrogenases/reductases (SDR) family.</text>
</comment>
<dbReference type="InterPro" id="IPR045313">
    <property type="entry name" value="CBR1-like"/>
</dbReference>
<dbReference type="SUPFAM" id="SSF51735">
    <property type="entry name" value="NAD(P)-binding Rossmann-fold domains"/>
    <property type="match status" value="1"/>
</dbReference>
<evidence type="ECO:0000256" key="1">
    <source>
        <dbReference type="ARBA" id="ARBA00006484"/>
    </source>
</evidence>
<evidence type="ECO:0000313" key="4">
    <source>
        <dbReference type="EMBL" id="WUV46033.1"/>
    </source>
</evidence>
<dbReference type="RefSeq" id="WP_329409584.1">
    <property type="nucleotide sequence ID" value="NZ_CP109441.1"/>
</dbReference>
<dbReference type="Pfam" id="PF00106">
    <property type="entry name" value="adh_short"/>
    <property type="match status" value="1"/>
</dbReference>
<dbReference type="EMBL" id="CP109441">
    <property type="protein sequence ID" value="WUV46033.1"/>
    <property type="molecule type" value="Genomic_DNA"/>
</dbReference>
<accession>A0ABZ1YSF3</accession>
<proteinExistence type="inferred from homology"/>
<name>A0ABZ1YSF3_9NOCA</name>
<evidence type="ECO:0000256" key="3">
    <source>
        <dbReference type="ARBA" id="ARBA00023002"/>
    </source>
</evidence>
<dbReference type="InterPro" id="IPR002347">
    <property type="entry name" value="SDR_fam"/>
</dbReference>
<gene>
    <name evidence="4" type="ORF">OG563_44360</name>
</gene>
<dbReference type="InterPro" id="IPR036291">
    <property type="entry name" value="NAD(P)-bd_dom_sf"/>
</dbReference>
<keyword evidence="3" id="KW-0560">Oxidoreductase</keyword>
<dbReference type="InterPro" id="IPR020904">
    <property type="entry name" value="Sc_DH/Rdtase_CS"/>
</dbReference>
<dbReference type="CDD" id="cd05324">
    <property type="entry name" value="carb_red_PTCR-like_SDR_c"/>
    <property type="match status" value="1"/>
</dbReference>
<reference evidence="4" key="1">
    <citation type="submission" date="2022-10" db="EMBL/GenBank/DDBJ databases">
        <title>The complete genomes of actinobacterial strains from the NBC collection.</title>
        <authorList>
            <person name="Joergensen T.S."/>
            <person name="Alvarez Arevalo M."/>
            <person name="Sterndorff E.B."/>
            <person name="Faurdal D."/>
            <person name="Vuksanovic O."/>
            <person name="Mourched A.-S."/>
            <person name="Charusanti P."/>
            <person name="Shaw S."/>
            <person name="Blin K."/>
            <person name="Weber T."/>
        </authorList>
    </citation>
    <scope>NUCLEOTIDE SEQUENCE</scope>
    <source>
        <strain evidence="4">NBC_01482</strain>
    </source>
</reference>
<keyword evidence="2" id="KW-0521">NADP</keyword>